<name>A0ABR8QPW5_9BACI</name>
<evidence type="ECO:0000259" key="5">
    <source>
        <dbReference type="PROSITE" id="PS50931"/>
    </source>
</evidence>
<evidence type="ECO:0000256" key="1">
    <source>
        <dbReference type="ARBA" id="ARBA00009437"/>
    </source>
</evidence>
<dbReference type="Proteomes" id="UP000657931">
    <property type="component" value="Unassembled WGS sequence"/>
</dbReference>
<proteinExistence type="inferred from homology"/>
<dbReference type="InterPro" id="IPR005119">
    <property type="entry name" value="LysR_subst-bd"/>
</dbReference>
<dbReference type="CDD" id="cd05466">
    <property type="entry name" value="PBP2_LTTR_substrate"/>
    <property type="match status" value="1"/>
</dbReference>
<dbReference type="PROSITE" id="PS50931">
    <property type="entry name" value="HTH_LYSR"/>
    <property type="match status" value="1"/>
</dbReference>
<dbReference type="Gene3D" id="1.10.10.10">
    <property type="entry name" value="Winged helix-like DNA-binding domain superfamily/Winged helix DNA-binding domain"/>
    <property type="match status" value="1"/>
</dbReference>
<feature type="domain" description="HTH lysR-type" evidence="5">
    <location>
        <begin position="1"/>
        <end position="58"/>
    </location>
</feature>
<dbReference type="Gene3D" id="3.40.190.290">
    <property type="match status" value="1"/>
</dbReference>
<dbReference type="Pfam" id="PF03466">
    <property type="entry name" value="LysR_substrate"/>
    <property type="match status" value="1"/>
</dbReference>
<evidence type="ECO:0000256" key="2">
    <source>
        <dbReference type="ARBA" id="ARBA00023015"/>
    </source>
</evidence>
<reference evidence="6 7" key="1">
    <citation type="submission" date="2020-08" db="EMBL/GenBank/DDBJ databases">
        <title>A Genomic Blueprint of the Chicken Gut Microbiome.</title>
        <authorList>
            <person name="Gilroy R."/>
            <person name="Ravi A."/>
            <person name="Getino M."/>
            <person name="Pursley I."/>
            <person name="Horton D.L."/>
            <person name="Alikhan N.-F."/>
            <person name="Baker D."/>
            <person name="Gharbi K."/>
            <person name="Hall N."/>
            <person name="Watson M."/>
            <person name="Adriaenssens E.M."/>
            <person name="Foster-Nyarko E."/>
            <person name="Jarju S."/>
            <person name="Secka A."/>
            <person name="Antonio M."/>
            <person name="Oren A."/>
            <person name="Chaudhuri R."/>
            <person name="La Ragione R.M."/>
            <person name="Hildebrand F."/>
            <person name="Pallen M.J."/>
        </authorList>
    </citation>
    <scope>NUCLEOTIDE SEQUENCE [LARGE SCALE GENOMIC DNA]</scope>
    <source>
        <strain evidence="6 7">Sa5YUA1</strain>
    </source>
</reference>
<dbReference type="PANTHER" id="PTHR30126:SF78">
    <property type="entry name" value="HTH LYSR-TYPE DOMAIN-CONTAINING PROTEIN"/>
    <property type="match status" value="1"/>
</dbReference>
<evidence type="ECO:0000313" key="7">
    <source>
        <dbReference type="Proteomes" id="UP000657931"/>
    </source>
</evidence>
<dbReference type="SUPFAM" id="SSF53850">
    <property type="entry name" value="Periplasmic binding protein-like II"/>
    <property type="match status" value="1"/>
</dbReference>
<dbReference type="PANTHER" id="PTHR30126">
    <property type="entry name" value="HTH-TYPE TRANSCRIPTIONAL REGULATOR"/>
    <property type="match status" value="1"/>
</dbReference>
<evidence type="ECO:0000313" key="6">
    <source>
        <dbReference type="EMBL" id="MBD7937565.1"/>
    </source>
</evidence>
<dbReference type="EMBL" id="JACSQT010000004">
    <property type="protein sequence ID" value="MBD7937565.1"/>
    <property type="molecule type" value="Genomic_DNA"/>
</dbReference>
<dbReference type="InterPro" id="IPR036390">
    <property type="entry name" value="WH_DNA-bd_sf"/>
</dbReference>
<protein>
    <submittedName>
        <fullName evidence="6">LysR family transcriptional regulator</fullName>
    </submittedName>
</protein>
<dbReference type="RefSeq" id="WP_191813903.1">
    <property type="nucleotide sequence ID" value="NZ_JACSQT010000004.1"/>
</dbReference>
<evidence type="ECO:0000256" key="3">
    <source>
        <dbReference type="ARBA" id="ARBA00023125"/>
    </source>
</evidence>
<keyword evidence="3" id="KW-0238">DNA-binding</keyword>
<evidence type="ECO:0000256" key="4">
    <source>
        <dbReference type="ARBA" id="ARBA00023163"/>
    </source>
</evidence>
<gene>
    <name evidence="6" type="ORF">H9655_11075</name>
</gene>
<organism evidence="6 7">
    <name type="scientific">Cytobacillus stercorigallinarum</name>
    <dbReference type="NCBI Taxonomy" id="2762240"/>
    <lineage>
        <taxon>Bacteria</taxon>
        <taxon>Bacillati</taxon>
        <taxon>Bacillota</taxon>
        <taxon>Bacilli</taxon>
        <taxon>Bacillales</taxon>
        <taxon>Bacillaceae</taxon>
        <taxon>Cytobacillus</taxon>
    </lineage>
</organism>
<dbReference type="Pfam" id="PF00126">
    <property type="entry name" value="HTH_1"/>
    <property type="match status" value="1"/>
</dbReference>
<dbReference type="SUPFAM" id="SSF46785">
    <property type="entry name" value="Winged helix' DNA-binding domain"/>
    <property type="match status" value="1"/>
</dbReference>
<keyword evidence="4" id="KW-0804">Transcription</keyword>
<dbReference type="InterPro" id="IPR000847">
    <property type="entry name" value="LysR_HTH_N"/>
</dbReference>
<sequence length="296" mass="34152">MNLNDCHMLIDLYKTKNITHTANHLYTSQPAITYRIKQLEKKYEIELIVRGSKGIDFTEEGRILYEHAEHIIHTERLLVDRLANLTVDTRGTIAIGASGLFSLYHLPKILNDFKELYPNIHIQLKTGWSSGMKEALNAEDIHLAIIRGNYALNAKKYTLCTEELFVVSKTPFKKEDIPHLPFITYKTDPSLSLLIDKWWRTNFQQPIHPSIETDQAATCKEMVKYNVGIAVLPGISIEGEDDLYTISLNEFGEDIYYRETSLFYNPFVENLRHVKLFIDFLKSHYDVEIAEGGAKR</sequence>
<keyword evidence="7" id="KW-1185">Reference proteome</keyword>
<dbReference type="InterPro" id="IPR036388">
    <property type="entry name" value="WH-like_DNA-bd_sf"/>
</dbReference>
<keyword evidence="2" id="KW-0805">Transcription regulation</keyword>
<accession>A0ABR8QPW5</accession>
<comment type="similarity">
    <text evidence="1">Belongs to the LysR transcriptional regulatory family.</text>
</comment>
<comment type="caution">
    <text evidence="6">The sequence shown here is derived from an EMBL/GenBank/DDBJ whole genome shotgun (WGS) entry which is preliminary data.</text>
</comment>